<organism evidence="11 12">
    <name type="scientific">Sphaerosporella brunnea</name>
    <dbReference type="NCBI Taxonomy" id="1250544"/>
    <lineage>
        <taxon>Eukaryota</taxon>
        <taxon>Fungi</taxon>
        <taxon>Dikarya</taxon>
        <taxon>Ascomycota</taxon>
        <taxon>Pezizomycotina</taxon>
        <taxon>Pezizomycetes</taxon>
        <taxon>Pezizales</taxon>
        <taxon>Pyronemataceae</taxon>
        <taxon>Sphaerosporella</taxon>
    </lineage>
</organism>
<dbReference type="GO" id="GO:0003924">
    <property type="term" value="F:GTPase activity"/>
    <property type="evidence" value="ECO:0007669"/>
    <property type="project" value="UniProtKB-UniRule"/>
</dbReference>
<dbReference type="SUPFAM" id="SSF50447">
    <property type="entry name" value="Translation proteins"/>
    <property type="match status" value="1"/>
</dbReference>
<evidence type="ECO:0000256" key="8">
    <source>
        <dbReference type="ARBA" id="ARBA00024731"/>
    </source>
</evidence>
<keyword evidence="4 9" id="KW-0648">Protein biosynthesis</keyword>
<comment type="subcellular location">
    <subcellularLocation>
        <location evidence="9">Mitochondrion</location>
    </subcellularLocation>
</comment>
<dbReference type="InterPro" id="IPR005225">
    <property type="entry name" value="Small_GTP-bd"/>
</dbReference>
<dbReference type="PANTHER" id="PTHR43636">
    <property type="entry name" value="ELONGATION FACTOR G, MITOCHONDRIAL"/>
    <property type="match status" value="1"/>
</dbReference>
<feature type="binding site" evidence="9">
    <location>
        <begin position="237"/>
        <end position="240"/>
    </location>
    <ligand>
        <name>GTP</name>
        <dbReference type="ChEBI" id="CHEBI:37565"/>
    </ligand>
</feature>
<dbReference type="HAMAP" id="MF_00054_B">
    <property type="entry name" value="EF_G_EF_2_B"/>
    <property type="match status" value="1"/>
</dbReference>
<dbReference type="FunCoup" id="A0A5J5ETW3">
    <property type="interactions" value="688"/>
</dbReference>
<dbReference type="GO" id="GO:0070125">
    <property type="term" value="P:mitochondrial translational elongation"/>
    <property type="evidence" value="ECO:0007669"/>
    <property type="project" value="UniProtKB-UniRule"/>
</dbReference>
<dbReference type="CDD" id="cd01434">
    <property type="entry name" value="EFG_mtEFG1_IV"/>
    <property type="match status" value="1"/>
</dbReference>
<dbReference type="PANTHER" id="PTHR43636:SF2">
    <property type="entry name" value="ELONGATION FACTOR G, MITOCHONDRIAL"/>
    <property type="match status" value="1"/>
</dbReference>
<evidence type="ECO:0000256" key="4">
    <source>
        <dbReference type="ARBA" id="ARBA00022917"/>
    </source>
</evidence>
<dbReference type="Pfam" id="PF03764">
    <property type="entry name" value="EFG_IV"/>
    <property type="match status" value="1"/>
</dbReference>
<dbReference type="PRINTS" id="PR00315">
    <property type="entry name" value="ELONGATNFCT"/>
</dbReference>
<dbReference type="InterPro" id="IPR047872">
    <property type="entry name" value="EFG_IV"/>
</dbReference>
<dbReference type="InterPro" id="IPR020568">
    <property type="entry name" value="Ribosomal_Su5_D2-typ_SF"/>
</dbReference>
<dbReference type="GO" id="GO:0003746">
    <property type="term" value="F:translation elongation factor activity"/>
    <property type="evidence" value="ECO:0007669"/>
    <property type="project" value="UniProtKB-UniRule"/>
</dbReference>
<evidence type="ECO:0000256" key="9">
    <source>
        <dbReference type="HAMAP-Rule" id="MF_03061"/>
    </source>
</evidence>
<dbReference type="AlphaFoldDB" id="A0A5J5ETW3"/>
<dbReference type="CDD" id="cd16262">
    <property type="entry name" value="EFG_III"/>
    <property type="match status" value="1"/>
</dbReference>
<dbReference type="InterPro" id="IPR000640">
    <property type="entry name" value="EFG_V-like"/>
</dbReference>
<feature type="domain" description="Tr-type G" evidence="10">
    <location>
        <begin position="98"/>
        <end position="385"/>
    </location>
</feature>
<keyword evidence="2 9" id="KW-0547">Nucleotide-binding</keyword>
<accession>A0A5J5ETW3</accession>
<dbReference type="InterPro" id="IPR035647">
    <property type="entry name" value="EFG_III/V"/>
</dbReference>
<dbReference type="FunFam" id="3.30.70.240:FF:000015">
    <property type="entry name" value="Elongation factor G, mitochondrial"/>
    <property type="match status" value="1"/>
</dbReference>
<comment type="function">
    <text evidence="8">Catalyzes the GTP-dependent ribosomal translocation step during translation elongation. During this step, the ribosome changes from the pre-translocational (PRE) to the post-translocational (POST) state as the newly formed A-site-bound peptidyl-tRNA and P-site-bound deacylated tRNA move to the P and E sites, respectively. Catalyzes the coordinated movement of the two tRNA molecules, the mRNA and conformational changes in the ribosome.</text>
</comment>
<reference evidence="11 12" key="1">
    <citation type="submission" date="2019-09" db="EMBL/GenBank/DDBJ databases">
        <title>Draft genome of the ectomycorrhizal ascomycete Sphaerosporella brunnea.</title>
        <authorList>
            <consortium name="DOE Joint Genome Institute"/>
            <person name="Benucci G.M."/>
            <person name="Marozzi G."/>
            <person name="Antonielli L."/>
            <person name="Sanchez S."/>
            <person name="Marco P."/>
            <person name="Wang X."/>
            <person name="Falini L.B."/>
            <person name="Barry K."/>
            <person name="Haridas S."/>
            <person name="Lipzen A."/>
            <person name="Labutti K."/>
            <person name="Grigoriev I.V."/>
            <person name="Murat C."/>
            <person name="Martin F."/>
            <person name="Albertini E."/>
            <person name="Donnini D."/>
            <person name="Bonito G."/>
        </authorList>
    </citation>
    <scope>NUCLEOTIDE SEQUENCE [LARGE SCALE GENOMIC DNA]</scope>
    <source>
        <strain evidence="11 12">Sb_GMNB300</strain>
    </source>
</reference>
<dbReference type="PROSITE" id="PS00301">
    <property type="entry name" value="G_TR_1"/>
    <property type="match status" value="1"/>
</dbReference>
<dbReference type="InterPro" id="IPR031157">
    <property type="entry name" value="G_TR_CS"/>
</dbReference>
<dbReference type="SUPFAM" id="SSF54980">
    <property type="entry name" value="EF-G C-terminal domain-like"/>
    <property type="match status" value="2"/>
</dbReference>
<comment type="similarity">
    <text evidence="1">Belongs to the TRAFAC class translation factor GTPase superfamily. Classic translation factor GTPase family. EF-G/EF-2 subfamily.</text>
</comment>
<dbReference type="SMART" id="SM00889">
    <property type="entry name" value="EFG_IV"/>
    <property type="match status" value="1"/>
</dbReference>
<keyword evidence="6 9" id="KW-0496">Mitochondrion</keyword>
<dbReference type="CDD" id="cd04091">
    <property type="entry name" value="mtEFG1_II_like"/>
    <property type="match status" value="1"/>
</dbReference>
<evidence type="ECO:0000256" key="5">
    <source>
        <dbReference type="ARBA" id="ARBA00022946"/>
    </source>
</evidence>
<dbReference type="Gene3D" id="3.30.70.870">
    <property type="entry name" value="Elongation Factor G (Translational Gtpase), domain 3"/>
    <property type="match status" value="1"/>
</dbReference>
<evidence type="ECO:0000256" key="2">
    <source>
        <dbReference type="ARBA" id="ARBA00022741"/>
    </source>
</evidence>
<keyword evidence="3 9" id="KW-0251">Elongation factor</keyword>
<feature type="binding site" evidence="9">
    <location>
        <begin position="183"/>
        <end position="187"/>
    </location>
    <ligand>
        <name>GTP</name>
        <dbReference type="ChEBI" id="CHEBI:37565"/>
    </ligand>
</feature>
<dbReference type="FunFam" id="2.40.30.10:FF:000022">
    <property type="entry name" value="Elongation factor G, mitochondrial"/>
    <property type="match status" value="1"/>
</dbReference>
<dbReference type="Pfam" id="PF00679">
    <property type="entry name" value="EFG_C"/>
    <property type="match status" value="1"/>
</dbReference>
<dbReference type="InterPro" id="IPR000795">
    <property type="entry name" value="T_Tr_GTP-bd_dom"/>
</dbReference>
<keyword evidence="12" id="KW-1185">Reference proteome</keyword>
<evidence type="ECO:0000256" key="3">
    <source>
        <dbReference type="ARBA" id="ARBA00022768"/>
    </source>
</evidence>
<evidence type="ECO:0000256" key="1">
    <source>
        <dbReference type="ARBA" id="ARBA00005870"/>
    </source>
</evidence>
<dbReference type="FunFam" id="3.40.50.300:FF:000558">
    <property type="entry name" value="Elongation factor G, mitochondrial"/>
    <property type="match status" value="1"/>
</dbReference>
<keyword evidence="7 9" id="KW-0342">GTP-binding</keyword>
<dbReference type="Gene3D" id="3.40.50.300">
    <property type="entry name" value="P-loop containing nucleotide triphosphate hydrolases"/>
    <property type="match status" value="1"/>
</dbReference>
<comment type="similarity">
    <text evidence="9">Belongs to the GTP-binding elongation factor family. EF-G/EF-2 subfamily.</text>
</comment>
<dbReference type="EMBL" id="VXIS01000114">
    <property type="protein sequence ID" value="KAA8903857.1"/>
    <property type="molecule type" value="Genomic_DNA"/>
</dbReference>
<dbReference type="InParanoid" id="A0A5J5ETW3"/>
<dbReference type="Gene3D" id="3.30.230.10">
    <property type="match status" value="1"/>
</dbReference>
<dbReference type="InterPro" id="IPR005517">
    <property type="entry name" value="Transl_elong_EFG/EF2_IV"/>
</dbReference>
<comment type="function">
    <text evidence="9">Mitochondrial GTPase that catalyzes the GTP-dependent ribosomal translocation step during translation elongation. During this step, the ribosome changes from the pre-translocational (PRE) to the post-translocational (POST) state as the newly formed A-site-bound peptidyl-tRNA and P-site-bound deacylated tRNA move to the P and E sites, respectively. Catalyzes the coordinated movement of the two tRNA molecules, the mRNA and conformational changes in the ribosome.</text>
</comment>
<gene>
    <name evidence="9" type="primary">MEF1</name>
    <name evidence="11" type="ORF">FN846DRAFT_985054</name>
</gene>
<dbReference type="InterPro" id="IPR009022">
    <property type="entry name" value="EFG_III"/>
</dbReference>
<evidence type="ECO:0000313" key="11">
    <source>
        <dbReference type="EMBL" id="KAA8903857.1"/>
    </source>
</evidence>
<dbReference type="NCBIfam" id="NF009381">
    <property type="entry name" value="PRK12740.1-5"/>
    <property type="match status" value="1"/>
</dbReference>
<comment type="pathway">
    <text evidence="9">Protein biosynthesis; polypeptide chain elongation.</text>
</comment>
<dbReference type="OrthoDB" id="198619at2759"/>
<dbReference type="NCBIfam" id="TIGR00231">
    <property type="entry name" value="small_GTP"/>
    <property type="match status" value="1"/>
</dbReference>
<dbReference type="CDD" id="cd01886">
    <property type="entry name" value="EF-G"/>
    <property type="match status" value="1"/>
</dbReference>
<dbReference type="PROSITE" id="PS51722">
    <property type="entry name" value="G_TR_2"/>
    <property type="match status" value="1"/>
</dbReference>
<dbReference type="InterPro" id="IPR027417">
    <property type="entry name" value="P-loop_NTPase"/>
</dbReference>
<dbReference type="Proteomes" id="UP000326924">
    <property type="component" value="Unassembled WGS sequence"/>
</dbReference>
<dbReference type="InterPro" id="IPR004540">
    <property type="entry name" value="Transl_elong_EFG/EF2"/>
</dbReference>
<evidence type="ECO:0000256" key="6">
    <source>
        <dbReference type="ARBA" id="ARBA00023128"/>
    </source>
</evidence>
<dbReference type="SUPFAM" id="SSF52540">
    <property type="entry name" value="P-loop containing nucleoside triphosphate hydrolases"/>
    <property type="match status" value="1"/>
</dbReference>
<dbReference type="InterPro" id="IPR009000">
    <property type="entry name" value="Transl_B-barrel_sf"/>
</dbReference>
<protein>
    <recommendedName>
        <fullName evidence="9">Elongation factor G, mitochondrial</fullName>
        <shortName evidence="9">EF-Gmt</shortName>
    </recommendedName>
    <alternativeName>
        <fullName evidence="9">Elongation factor G 1, mitochondrial</fullName>
        <shortName evidence="9">mEF-G 1</shortName>
    </alternativeName>
    <alternativeName>
        <fullName evidence="9">Elongation factor G1</fullName>
    </alternativeName>
</protein>
<dbReference type="NCBIfam" id="TIGR00484">
    <property type="entry name" value="EF-G"/>
    <property type="match status" value="1"/>
</dbReference>
<feature type="binding site" evidence="9">
    <location>
        <begin position="107"/>
        <end position="114"/>
    </location>
    <ligand>
        <name>GTP</name>
        <dbReference type="ChEBI" id="CHEBI:37565"/>
    </ligand>
</feature>
<dbReference type="Gene3D" id="3.30.70.240">
    <property type="match status" value="1"/>
</dbReference>
<evidence type="ECO:0000259" key="10">
    <source>
        <dbReference type="PROSITE" id="PS51722"/>
    </source>
</evidence>
<dbReference type="SMART" id="SM00838">
    <property type="entry name" value="EFG_C"/>
    <property type="match status" value="1"/>
</dbReference>
<name>A0A5J5ETW3_9PEZI</name>
<dbReference type="Gene3D" id="2.40.30.10">
    <property type="entry name" value="Translation factors"/>
    <property type="match status" value="1"/>
</dbReference>
<dbReference type="Pfam" id="PF03144">
    <property type="entry name" value="GTP_EFTU_D2"/>
    <property type="match status" value="1"/>
</dbReference>
<dbReference type="FunFam" id="3.30.70.870:FF:000001">
    <property type="entry name" value="Elongation factor G"/>
    <property type="match status" value="1"/>
</dbReference>
<dbReference type="GO" id="GO:0005739">
    <property type="term" value="C:mitochondrion"/>
    <property type="evidence" value="ECO:0007669"/>
    <property type="project" value="UniProtKB-SubCell"/>
</dbReference>
<dbReference type="InterPro" id="IPR014721">
    <property type="entry name" value="Ribsml_uS5_D2-typ_fold_subgr"/>
</dbReference>
<evidence type="ECO:0000313" key="12">
    <source>
        <dbReference type="Proteomes" id="UP000326924"/>
    </source>
</evidence>
<dbReference type="UniPathway" id="UPA00345"/>
<dbReference type="InterPro" id="IPR004161">
    <property type="entry name" value="EFTu-like_2"/>
</dbReference>
<dbReference type="Pfam" id="PF00009">
    <property type="entry name" value="GTP_EFTU"/>
    <property type="match status" value="1"/>
</dbReference>
<dbReference type="SUPFAM" id="SSF54211">
    <property type="entry name" value="Ribosomal protein S5 domain 2-like"/>
    <property type="match status" value="1"/>
</dbReference>
<sequence length="801" mass="88289">MRTVAITLRSQCRSMRAVNSPTPARALRLAVRAPRASYTTASLRRAALPVALNRAGGYRYYSSAATATAEADATQSSGEIPLEDIIARIPKKDAARLSKVRNIGIAAHIDSGKTTCTERVLFYTGRTNAIHEVRGKDGVGAKMDSMDLEREKGITIQSAATFCNWNKKNEEGVEVPYHFNLIDTPGHIDFTIEVERALRVLDGAVLVLCAVSGVQSQTITVDRQMKRYDVPRVSFINKMDRMGANPWKAVEQINKKLKIAAASLQVPIGMEDDFKGVVDLIEMKSVYFEGPSGLIVREADEIPANLKALVDEKRAVLIETLADVDEEIAEIFLNEETPTVAQIKAAIRRATIARTFTPVVMGSALANTGVQRMLDAVVDYLPNPSEVPNFALDRRNDEARVSLLPYNAEPFVGLAFKLEEGNYGQLTYVRVYQGTLKKGMNIFNAKTGKKVKVPRIVRMHSNEMEDVQEIGAGEICAVFGVECSSGDTFTDGGLPYSMTSMFVPEPVISLSIKPKNNKETANFSKAMNRFQREDPTFRVHVDTESQETIISGMGELHLEIYVERMRREYNVDCITGQPQVAYRETISERVPFDHTLKKQTGGAGDYARVMGWMEPTGSLSDNHFEHQITGGSISEKFLFACEKGFMASCEKGPMLGHRVLGTSMVINDGATHMTDSSEMAFKIATQQAFRKAFATAKPVVLEPLMRVAISAPNEFQGAIVGLMNKRNAVIEESDIGADEFTLTAACSLNAMFGFSSQLRAATQGKGEFTMEFSHYSPAPPQLQKELVAKHEKERLEKAKAK</sequence>
<evidence type="ECO:0000256" key="7">
    <source>
        <dbReference type="ARBA" id="ARBA00023134"/>
    </source>
</evidence>
<dbReference type="InterPro" id="IPR041095">
    <property type="entry name" value="EFG_II"/>
</dbReference>
<proteinExistence type="inferred from homology"/>
<dbReference type="Pfam" id="PF14492">
    <property type="entry name" value="EFG_III"/>
    <property type="match status" value="1"/>
</dbReference>
<comment type="caution">
    <text evidence="11">The sequence shown here is derived from an EMBL/GenBank/DDBJ whole genome shotgun (WGS) entry which is preliminary data.</text>
</comment>
<dbReference type="GO" id="GO:0005525">
    <property type="term" value="F:GTP binding"/>
    <property type="evidence" value="ECO:0007669"/>
    <property type="project" value="UniProtKB-UniRule"/>
</dbReference>
<keyword evidence="5" id="KW-0809">Transit peptide</keyword>